<dbReference type="EMBL" id="CAMAPE010000010">
    <property type="protein sequence ID" value="CAH9077597.1"/>
    <property type="molecule type" value="Genomic_DNA"/>
</dbReference>
<name>A0A9P1E3J4_CUSEU</name>
<proteinExistence type="predicted"/>
<reference evidence="1" key="1">
    <citation type="submission" date="2022-07" db="EMBL/GenBank/DDBJ databases">
        <authorList>
            <person name="Macas J."/>
            <person name="Novak P."/>
            <person name="Neumann P."/>
        </authorList>
    </citation>
    <scope>NUCLEOTIDE SEQUENCE</scope>
</reference>
<protein>
    <recommendedName>
        <fullName evidence="3">Ubiquitin-like protease family profile domain-containing protein</fullName>
    </recommendedName>
</protein>
<accession>A0A9P1E3J4</accession>
<dbReference type="OrthoDB" id="1939479at2759"/>
<evidence type="ECO:0000313" key="2">
    <source>
        <dbReference type="Proteomes" id="UP001152484"/>
    </source>
</evidence>
<dbReference type="Proteomes" id="UP001152484">
    <property type="component" value="Unassembled WGS sequence"/>
</dbReference>
<evidence type="ECO:0000313" key="1">
    <source>
        <dbReference type="EMBL" id="CAH9077597.1"/>
    </source>
</evidence>
<comment type="caution">
    <text evidence="1">The sequence shown here is derived from an EMBL/GenBank/DDBJ whole genome shotgun (WGS) entry which is preliminary data.</text>
</comment>
<keyword evidence="2" id="KW-1185">Reference proteome</keyword>
<sequence>MDVLLKRPRYPSKYRVSPYTEPRASKRAKHIIEPSLEIHPIFIAETVEEWNELKDWIEGDDSQPPLNVVLMIPDEFEVNKGFFQDLVTCNLWLANYVLLPFNIDNKHWVLAEVDIQKKIGQGLRFLEDGQKHFLC</sequence>
<gene>
    <name evidence="1" type="ORF">CEURO_LOCUS6374</name>
</gene>
<organism evidence="1 2">
    <name type="scientific">Cuscuta europaea</name>
    <name type="common">European dodder</name>
    <dbReference type="NCBI Taxonomy" id="41803"/>
    <lineage>
        <taxon>Eukaryota</taxon>
        <taxon>Viridiplantae</taxon>
        <taxon>Streptophyta</taxon>
        <taxon>Embryophyta</taxon>
        <taxon>Tracheophyta</taxon>
        <taxon>Spermatophyta</taxon>
        <taxon>Magnoliopsida</taxon>
        <taxon>eudicotyledons</taxon>
        <taxon>Gunneridae</taxon>
        <taxon>Pentapetalae</taxon>
        <taxon>asterids</taxon>
        <taxon>lamiids</taxon>
        <taxon>Solanales</taxon>
        <taxon>Convolvulaceae</taxon>
        <taxon>Cuscuteae</taxon>
        <taxon>Cuscuta</taxon>
        <taxon>Cuscuta subgen. Cuscuta</taxon>
    </lineage>
</organism>
<evidence type="ECO:0008006" key="3">
    <source>
        <dbReference type="Google" id="ProtNLM"/>
    </source>
</evidence>
<dbReference type="AlphaFoldDB" id="A0A9P1E3J4"/>